<protein>
    <recommendedName>
        <fullName evidence="1">PRC-barrel domain-containing protein</fullName>
    </recommendedName>
</protein>
<feature type="domain" description="PRC-barrel" evidence="1">
    <location>
        <begin position="92"/>
        <end position="163"/>
    </location>
</feature>
<evidence type="ECO:0000259" key="1">
    <source>
        <dbReference type="Pfam" id="PF05239"/>
    </source>
</evidence>
<dbReference type="EMBL" id="BMFT01000001">
    <property type="protein sequence ID" value="GGH29391.1"/>
    <property type="molecule type" value="Genomic_DNA"/>
</dbReference>
<sequence length="174" mass="19188">MMRLQEMIGLAVFDVEGGKQVGKVLDMMLNENWSITGILLEGKTLFSSSVKAVLWNDIVAYGEDAVMIRNQQAVHKLEAENIQLTFLSGNGKLKELSVLTTDGIMIGHVTDVYFNHELGNTITGIEISDGFFSDLMEGRKMLPYTSGMTKGENVIMVPPLSEQMLEKPMNSVNG</sequence>
<evidence type="ECO:0000313" key="2">
    <source>
        <dbReference type="EMBL" id="GGH29391.1"/>
    </source>
</evidence>
<dbReference type="Proteomes" id="UP000659344">
    <property type="component" value="Unassembled WGS sequence"/>
</dbReference>
<keyword evidence="3" id="KW-1185">Reference proteome</keyword>
<dbReference type="InterPro" id="IPR027275">
    <property type="entry name" value="PRC-brl_dom"/>
</dbReference>
<organism evidence="2 3">
    <name type="scientific">Paenibacillus segetis</name>
    <dbReference type="NCBI Taxonomy" id="1325360"/>
    <lineage>
        <taxon>Bacteria</taxon>
        <taxon>Bacillati</taxon>
        <taxon>Bacillota</taxon>
        <taxon>Bacilli</taxon>
        <taxon>Bacillales</taxon>
        <taxon>Paenibacillaceae</taxon>
        <taxon>Paenibacillus</taxon>
    </lineage>
</organism>
<reference evidence="3" key="1">
    <citation type="journal article" date="2019" name="Int. J. Syst. Evol. Microbiol.">
        <title>The Global Catalogue of Microorganisms (GCM) 10K type strain sequencing project: providing services to taxonomists for standard genome sequencing and annotation.</title>
        <authorList>
            <consortium name="The Broad Institute Genomics Platform"/>
            <consortium name="The Broad Institute Genome Sequencing Center for Infectious Disease"/>
            <person name="Wu L."/>
            <person name="Ma J."/>
        </authorList>
    </citation>
    <scope>NUCLEOTIDE SEQUENCE [LARGE SCALE GENOMIC DNA]</scope>
    <source>
        <strain evidence="3">CGMCC 1.12769</strain>
    </source>
</reference>
<evidence type="ECO:0000313" key="3">
    <source>
        <dbReference type="Proteomes" id="UP000659344"/>
    </source>
</evidence>
<feature type="domain" description="PRC-barrel" evidence="1">
    <location>
        <begin position="2"/>
        <end position="70"/>
    </location>
</feature>
<dbReference type="Pfam" id="PF05239">
    <property type="entry name" value="PRC"/>
    <property type="match status" value="2"/>
</dbReference>
<gene>
    <name evidence="2" type="ORF">GCM10008013_31970</name>
</gene>
<dbReference type="InterPro" id="IPR011033">
    <property type="entry name" value="PRC_barrel-like_sf"/>
</dbReference>
<dbReference type="Gene3D" id="2.30.30.240">
    <property type="entry name" value="PRC-barrel domain"/>
    <property type="match status" value="2"/>
</dbReference>
<accession>A0ABQ1YM06</accession>
<proteinExistence type="predicted"/>
<dbReference type="SUPFAM" id="SSF50346">
    <property type="entry name" value="PRC-barrel domain"/>
    <property type="match status" value="2"/>
</dbReference>
<comment type="caution">
    <text evidence="2">The sequence shown here is derived from an EMBL/GenBank/DDBJ whole genome shotgun (WGS) entry which is preliminary data.</text>
</comment>
<name>A0ABQ1YM06_9BACL</name>